<dbReference type="EMBL" id="CXPG01000020">
    <property type="protein sequence ID" value="CTQ33273.1"/>
    <property type="molecule type" value="Genomic_DNA"/>
</dbReference>
<reference evidence="1 2" key="1">
    <citation type="submission" date="2015-07" db="EMBL/GenBank/DDBJ databases">
        <authorList>
            <person name="Noorani M."/>
        </authorList>
    </citation>
    <scope>NUCLEOTIDE SEQUENCE [LARGE SCALE GENOMIC DNA]</scope>
    <source>
        <strain evidence="1 2">CECT 5088</strain>
    </source>
</reference>
<dbReference type="SUPFAM" id="SSF53474">
    <property type="entry name" value="alpha/beta-Hydrolases"/>
    <property type="match status" value="1"/>
</dbReference>
<organism evidence="1 2">
    <name type="scientific">Jannaschia rubra</name>
    <dbReference type="NCBI Taxonomy" id="282197"/>
    <lineage>
        <taxon>Bacteria</taxon>
        <taxon>Pseudomonadati</taxon>
        <taxon>Pseudomonadota</taxon>
        <taxon>Alphaproteobacteria</taxon>
        <taxon>Rhodobacterales</taxon>
        <taxon>Roseobacteraceae</taxon>
        <taxon>Jannaschia</taxon>
    </lineage>
</organism>
<evidence type="ECO:0008006" key="3">
    <source>
        <dbReference type="Google" id="ProtNLM"/>
    </source>
</evidence>
<evidence type="ECO:0000313" key="1">
    <source>
        <dbReference type="EMBL" id="CTQ33273.1"/>
    </source>
</evidence>
<dbReference type="InterPro" id="IPR029058">
    <property type="entry name" value="AB_hydrolase_fold"/>
</dbReference>
<dbReference type="Gene3D" id="3.40.50.1820">
    <property type="entry name" value="alpha/beta hydrolase"/>
    <property type="match status" value="1"/>
</dbReference>
<protein>
    <recommendedName>
        <fullName evidence="3">Alpha/beta hydrolase family protein</fullName>
    </recommendedName>
</protein>
<sequence>MALTIETVLKDEELALRWLPGSARRMVVVFTGLKARFGGQKLDEFAMSASQGGENNVLFVTDRRGGWYAGPDLWTRIVGLIGYLQRDERIEEIVTLGNSMGGYGALLLPRDLRVTRAIAFSPQVSMDPALSGDRRWPDVEATVGPLPERDLPGTVAASRTQYYLVAARGCAEDVAHLALMPGHRRVHRWILPGGRHNIAGGLKTAGLLPDVIDALVRGRKARADALLSRYAGELA</sequence>
<accession>A0A0M6XSS6</accession>
<proteinExistence type="predicted"/>
<evidence type="ECO:0000313" key="2">
    <source>
        <dbReference type="Proteomes" id="UP000048908"/>
    </source>
</evidence>
<dbReference type="Proteomes" id="UP000048908">
    <property type="component" value="Unassembled WGS sequence"/>
</dbReference>
<name>A0A0M6XSS6_9RHOB</name>
<gene>
    <name evidence="1" type="ORF">JAN5088_02055</name>
</gene>
<dbReference type="AlphaFoldDB" id="A0A0M6XSS6"/>
<dbReference type="STRING" id="282197.SAMN04488517_102103"/>
<keyword evidence="2" id="KW-1185">Reference proteome</keyword>